<reference evidence="1 2" key="1">
    <citation type="journal article" date="2013" name="PLoS Pathog.">
        <title>Genomic analysis of the Kiwifruit pathogen Pseudomonas syringae pv. actinidiae provides insight into the origins of an emergent plant disease.</title>
        <authorList>
            <person name="McCann H.C."/>
            <person name="Rikkerink E.H."/>
            <person name="Bertels F."/>
            <person name="Fiers M."/>
            <person name="Lu A."/>
            <person name="Rees-George J."/>
            <person name="Andersen M.T."/>
            <person name="Gleave A.P."/>
            <person name="Haubold B."/>
            <person name="Wohlers M.W."/>
            <person name="Guttman D.S."/>
            <person name="Wang P.W."/>
            <person name="Straub C."/>
            <person name="Vanneste J.L."/>
            <person name="Rainey P.B."/>
            <person name="Templeton M.D."/>
        </authorList>
    </citation>
    <scope>NUCLEOTIDE SEQUENCE [LARGE SCALE GENOMIC DNA]</scope>
    <source>
        <strain evidence="1 2">ICMP 19096</strain>
    </source>
</reference>
<dbReference type="EMBL" id="AOKF01002344">
    <property type="protein sequence ID" value="EPN50930.1"/>
    <property type="molecule type" value="Genomic_DNA"/>
</dbReference>
<keyword evidence="1" id="KW-0378">Hydrolase</keyword>
<proteinExistence type="predicted"/>
<accession>A0A656JTF8</accession>
<gene>
    <name evidence="1" type="ORF">A245_27243</name>
</gene>
<name>A0A656JTF8_PSESF</name>
<feature type="non-terminal residue" evidence="1">
    <location>
        <position position="29"/>
    </location>
</feature>
<comment type="caution">
    <text evidence="1">The sequence shown here is derived from an EMBL/GenBank/DDBJ whole genome shotgun (WGS) entry which is preliminary data.</text>
</comment>
<dbReference type="AlphaFoldDB" id="A0A656JTF8"/>
<evidence type="ECO:0000313" key="2">
    <source>
        <dbReference type="Proteomes" id="UP000018849"/>
    </source>
</evidence>
<sequence>MSISKTLIDEATVWRRTIHAAPELGFQEL</sequence>
<organism evidence="1 2">
    <name type="scientific">Pseudomonas syringae pv. actinidiae ICMP 19096</name>
    <dbReference type="NCBI Taxonomy" id="1194405"/>
    <lineage>
        <taxon>Bacteria</taxon>
        <taxon>Pseudomonadati</taxon>
        <taxon>Pseudomonadota</taxon>
        <taxon>Gammaproteobacteria</taxon>
        <taxon>Pseudomonadales</taxon>
        <taxon>Pseudomonadaceae</taxon>
        <taxon>Pseudomonas</taxon>
        <taxon>Pseudomonas syringae</taxon>
    </lineage>
</organism>
<dbReference type="GO" id="GO:0016787">
    <property type="term" value="F:hydrolase activity"/>
    <property type="evidence" value="ECO:0007669"/>
    <property type="project" value="UniProtKB-KW"/>
</dbReference>
<evidence type="ECO:0000313" key="1">
    <source>
        <dbReference type="EMBL" id="EPN50930.1"/>
    </source>
</evidence>
<dbReference type="Proteomes" id="UP000018849">
    <property type="component" value="Unassembled WGS sequence"/>
</dbReference>
<protein>
    <submittedName>
        <fullName evidence="1">Peptidase M20D, amidohydrolase</fullName>
    </submittedName>
</protein>